<proteinExistence type="inferred from homology"/>
<comment type="similarity">
    <text evidence="2">Belongs to the DUF177 domain family.</text>
</comment>
<evidence type="ECO:0000256" key="4">
    <source>
        <dbReference type="ARBA" id="ARBA00022517"/>
    </source>
</evidence>
<comment type="function">
    <text evidence="1">Plays a role in synthesis, processing and/or stability of 23S rRNA.</text>
</comment>
<dbReference type="PANTHER" id="PTHR38099:SF1">
    <property type="entry name" value="LARGE RIBOSOMAL RNA SUBUNIT ACCUMULATION PROTEIN YCED"/>
    <property type="match status" value="1"/>
</dbReference>
<dbReference type="KEGG" id="mech:Q9L42_017110"/>
<evidence type="ECO:0000256" key="2">
    <source>
        <dbReference type="ARBA" id="ARBA00010740"/>
    </source>
</evidence>
<dbReference type="Proteomes" id="UP001225378">
    <property type="component" value="Chromosome"/>
</dbReference>
<organism evidence="6 7">
    <name type="scientific">Methylomarinum roseum</name>
    <dbReference type="NCBI Taxonomy" id="3067653"/>
    <lineage>
        <taxon>Bacteria</taxon>
        <taxon>Pseudomonadati</taxon>
        <taxon>Pseudomonadota</taxon>
        <taxon>Gammaproteobacteria</taxon>
        <taxon>Methylococcales</taxon>
        <taxon>Methylococcaceae</taxon>
        <taxon>Methylomarinum</taxon>
    </lineage>
</organism>
<reference evidence="6 7" key="1">
    <citation type="journal article" date="2024" name="Microbiology">
        <title>Methylomarinum rosea sp. nov., a novel halophilic methanotrophic bacterium from the hypersaline Lake Elton.</title>
        <authorList>
            <person name="Suleimanov R.Z."/>
            <person name="Oshkin I.Y."/>
            <person name="Danilova O.V."/>
            <person name="Suzina N.E."/>
            <person name="Dedysh S.N."/>
        </authorList>
    </citation>
    <scope>NUCLEOTIDE SEQUENCE [LARGE SCALE GENOMIC DNA]</scope>
    <source>
        <strain evidence="6 7">Ch1-1</strain>
    </source>
</reference>
<evidence type="ECO:0000313" key="6">
    <source>
        <dbReference type="EMBL" id="XBS20057.1"/>
    </source>
</evidence>
<dbReference type="RefSeq" id="WP_349431482.1">
    <property type="nucleotide sequence ID" value="NZ_CP157743.1"/>
</dbReference>
<dbReference type="AlphaFoldDB" id="A0AAU7NSX2"/>
<evidence type="ECO:0000256" key="5">
    <source>
        <dbReference type="ARBA" id="ARBA00031841"/>
    </source>
</evidence>
<dbReference type="InterPro" id="IPR003772">
    <property type="entry name" value="YceD"/>
</dbReference>
<gene>
    <name evidence="6" type="ORF">Q9L42_017110</name>
</gene>
<accession>A0AAU7NSX2</accession>
<evidence type="ECO:0000313" key="7">
    <source>
        <dbReference type="Proteomes" id="UP001225378"/>
    </source>
</evidence>
<evidence type="ECO:0000256" key="3">
    <source>
        <dbReference type="ARBA" id="ARBA00015716"/>
    </source>
</evidence>
<keyword evidence="7" id="KW-1185">Reference proteome</keyword>
<evidence type="ECO:0000256" key="1">
    <source>
        <dbReference type="ARBA" id="ARBA00002868"/>
    </source>
</evidence>
<dbReference type="EMBL" id="CP157743">
    <property type="protein sequence ID" value="XBS20057.1"/>
    <property type="molecule type" value="Genomic_DNA"/>
</dbReference>
<name>A0AAU7NSX2_9GAMM</name>
<dbReference type="Pfam" id="PF02620">
    <property type="entry name" value="YceD"/>
    <property type="match status" value="1"/>
</dbReference>
<dbReference type="GO" id="GO:0005829">
    <property type="term" value="C:cytosol"/>
    <property type="evidence" value="ECO:0007669"/>
    <property type="project" value="TreeGrafter"/>
</dbReference>
<keyword evidence="4" id="KW-0690">Ribosome biogenesis</keyword>
<protein>
    <recommendedName>
        <fullName evidence="3">Large ribosomal RNA subunit accumulation protein YceD</fullName>
    </recommendedName>
    <alternativeName>
        <fullName evidence="5">23S rRNA accumulation protein YceD</fullName>
    </alternativeName>
</protein>
<dbReference type="GO" id="GO:0042254">
    <property type="term" value="P:ribosome biogenesis"/>
    <property type="evidence" value="ECO:0007669"/>
    <property type="project" value="UniProtKB-KW"/>
</dbReference>
<sequence>MLDRLPDFIDPIAFAERRRELSGTIKISEFARLSEFLADKQGDVQVEFSFAKEGRQAIIHGRIKATLALTCQTCLQEVLWPLEITVNLGVVSSLEQADRLAAEYEPLLLDAEKISLRELVEDEMLLALPDYPRHDYDCIAREQSQAKLPVEDDNEQIRSDNPFSVLAKLKNTGDK</sequence>
<dbReference type="InterPro" id="IPR039255">
    <property type="entry name" value="YceD_bac"/>
</dbReference>
<dbReference type="PANTHER" id="PTHR38099">
    <property type="entry name" value="LARGE RIBOSOMAL RNA SUBUNIT ACCUMULATION PROTEIN YCED"/>
    <property type="match status" value="1"/>
</dbReference>